<protein>
    <submittedName>
        <fullName evidence="2">Uncharacterized protein</fullName>
    </submittedName>
</protein>
<feature type="region of interest" description="Disordered" evidence="1">
    <location>
        <begin position="51"/>
        <end position="70"/>
    </location>
</feature>
<sequence>MPAPARRRIYGKSPAAPCRRKSAQILPSRFAPLVAHISDPDERRKALRKIYEKNRKSCGRPRSSGRSKKRTRAVQCAVMVWEPSELSPFVAPDEATQGLAYEGCESLAPDEATQGLLHEGLQLAPASPWGAGFPRHSLAPDEGTQDEGWQAAPASPESLAPDEATKGLLAADPWTLDSEPVSPASQCYDKPQAHKGTMTEQSCMEEELARLTHEAYHYREAFLRLGGSRLNTPRACARR</sequence>
<comment type="caution">
    <text evidence="2">The sequence shown here is derived from an EMBL/GenBank/DDBJ whole genome shotgun (WGS) entry which is preliminary data.</text>
</comment>
<reference evidence="2" key="1">
    <citation type="submission" date="2023-08" db="EMBL/GenBank/DDBJ databases">
        <authorList>
            <person name="Chen Y."/>
            <person name="Shah S."/>
            <person name="Dougan E. K."/>
            <person name="Thang M."/>
            <person name="Chan C."/>
        </authorList>
    </citation>
    <scope>NUCLEOTIDE SEQUENCE</scope>
</reference>
<evidence type="ECO:0000313" key="2">
    <source>
        <dbReference type="EMBL" id="CAJ1390661.1"/>
    </source>
</evidence>
<dbReference type="EMBL" id="CAUJNA010002113">
    <property type="protein sequence ID" value="CAJ1390661.1"/>
    <property type="molecule type" value="Genomic_DNA"/>
</dbReference>
<accession>A0AA36IMR1</accession>
<feature type="compositionally biased region" description="Basic residues" evidence="1">
    <location>
        <begin position="56"/>
        <end position="70"/>
    </location>
</feature>
<dbReference type="Proteomes" id="UP001178507">
    <property type="component" value="Unassembled WGS sequence"/>
</dbReference>
<name>A0AA36IMR1_9DINO</name>
<evidence type="ECO:0000313" key="3">
    <source>
        <dbReference type="Proteomes" id="UP001178507"/>
    </source>
</evidence>
<gene>
    <name evidence="2" type="ORF">EVOR1521_LOCUS16019</name>
</gene>
<dbReference type="AlphaFoldDB" id="A0AA36IMR1"/>
<proteinExistence type="predicted"/>
<evidence type="ECO:0000256" key="1">
    <source>
        <dbReference type="SAM" id="MobiDB-lite"/>
    </source>
</evidence>
<feature type="region of interest" description="Disordered" evidence="1">
    <location>
        <begin position="133"/>
        <end position="160"/>
    </location>
</feature>
<organism evidence="2 3">
    <name type="scientific">Effrenium voratum</name>
    <dbReference type="NCBI Taxonomy" id="2562239"/>
    <lineage>
        <taxon>Eukaryota</taxon>
        <taxon>Sar</taxon>
        <taxon>Alveolata</taxon>
        <taxon>Dinophyceae</taxon>
        <taxon>Suessiales</taxon>
        <taxon>Symbiodiniaceae</taxon>
        <taxon>Effrenium</taxon>
    </lineage>
</organism>
<keyword evidence="3" id="KW-1185">Reference proteome</keyword>